<dbReference type="InterPro" id="IPR010275">
    <property type="entry name" value="MepK"/>
</dbReference>
<name>A0ABR0B940_9CRUS</name>
<dbReference type="NCBIfam" id="TIGR01784">
    <property type="entry name" value="T_den_put_tspse"/>
    <property type="match status" value="1"/>
</dbReference>
<feature type="region of interest" description="Disordered" evidence="1">
    <location>
        <begin position="259"/>
        <end position="321"/>
    </location>
</feature>
<keyword evidence="3" id="KW-1185">Reference proteome</keyword>
<proteinExistence type="predicted"/>
<dbReference type="InterPro" id="IPR009045">
    <property type="entry name" value="Zn_M74/Hedgehog-like"/>
</dbReference>
<comment type="caution">
    <text evidence="2">The sequence shown here is derived from an EMBL/GenBank/DDBJ whole genome shotgun (WGS) entry which is preliminary data.</text>
</comment>
<dbReference type="Pfam" id="PF05951">
    <property type="entry name" value="Peptidase_M15_2"/>
    <property type="match status" value="1"/>
</dbReference>
<evidence type="ECO:0000313" key="2">
    <source>
        <dbReference type="EMBL" id="KAK4045104.1"/>
    </source>
</evidence>
<feature type="region of interest" description="Disordered" evidence="1">
    <location>
        <begin position="907"/>
        <end position="933"/>
    </location>
</feature>
<feature type="compositionally biased region" description="Basic and acidic residues" evidence="1">
    <location>
        <begin position="296"/>
        <end position="321"/>
    </location>
</feature>
<dbReference type="EMBL" id="JAOYFB010000041">
    <property type="protein sequence ID" value="KAK4045104.1"/>
    <property type="molecule type" value="Genomic_DNA"/>
</dbReference>
<dbReference type="SUPFAM" id="SSF55166">
    <property type="entry name" value="Hedgehog/DD-peptidase"/>
    <property type="match status" value="1"/>
</dbReference>
<evidence type="ECO:0000313" key="3">
    <source>
        <dbReference type="Proteomes" id="UP001234178"/>
    </source>
</evidence>
<organism evidence="2 3">
    <name type="scientific">Daphnia magna</name>
    <dbReference type="NCBI Taxonomy" id="35525"/>
    <lineage>
        <taxon>Eukaryota</taxon>
        <taxon>Metazoa</taxon>
        <taxon>Ecdysozoa</taxon>
        <taxon>Arthropoda</taxon>
        <taxon>Crustacea</taxon>
        <taxon>Branchiopoda</taxon>
        <taxon>Diplostraca</taxon>
        <taxon>Cladocera</taxon>
        <taxon>Anomopoda</taxon>
        <taxon>Daphniidae</taxon>
        <taxon>Daphnia</taxon>
    </lineage>
</organism>
<dbReference type="PANTHER" id="PTHR41317:SF1">
    <property type="entry name" value="PD-(D_E)XK NUCLEASE FAMILY TRANSPOSASE"/>
    <property type="match status" value="1"/>
</dbReference>
<evidence type="ECO:0008006" key="4">
    <source>
        <dbReference type="Google" id="ProtNLM"/>
    </source>
</evidence>
<feature type="region of interest" description="Disordered" evidence="1">
    <location>
        <begin position="343"/>
        <end position="378"/>
    </location>
</feature>
<gene>
    <name evidence="2" type="ORF">OUZ56_032512</name>
</gene>
<dbReference type="Proteomes" id="UP001234178">
    <property type="component" value="Unassembled WGS sequence"/>
</dbReference>
<accession>A0ABR0B940</accession>
<dbReference type="InterPro" id="IPR010106">
    <property type="entry name" value="RpnA"/>
</dbReference>
<evidence type="ECO:0000256" key="1">
    <source>
        <dbReference type="SAM" id="MobiDB-lite"/>
    </source>
</evidence>
<dbReference type="Gene3D" id="3.30.1380.10">
    <property type="match status" value="1"/>
</dbReference>
<protein>
    <recommendedName>
        <fullName evidence="4">DUF882 domain-containing protein</fullName>
    </recommendedName>
</protein>
<feature type="compositionally biased region" description="Basic and acidic residues" evidence="1">
    <location>
        <begin position="259"/>
        <end position="281"/>
    </location>
</feature>
<reference evidence="2 3" key="1">
    <citation type="journal article" date="2023" name="Nucleic Acids Res.">
        <title>The hologenome of Daphnia magna reveals possible DNA methylation and microbiome-mediated evolution of the host genome.</title>
        <authorList>
            <person name="Chaturvedi A."/>
            <person name="Li X."/>
            <person name="Dhandapani V."/>
            <person name="Marshall H."/>
            <person name="Kissane S."/>
            <person name="Cuenca-Cambronero M."/>
            <person name="Asole G."/>
            <person name="Calvet F."/>
            <person name="Ruiz-Romero M."/>
            <person name="Marangio P."/>
            <person name="Guigo R."/>
            <person name="Rago D."/>
            <person name="Mirbahai L."/>
            <person name="Eastwood N."/>
            <person name="Colbourne J.K."/>
            <person name="Zhou J."/>
            <person name="Mallon E."/>
            <person name="Orsini L."/>
        </authorList>
    </citation>
    <scope>NUCLEOTIDE SEQUENCE [LARGE SCALE GENOMIC DNA]</scope>
    <source>
        <strain evidence="2">LRV0_1</strain>
    </source>
</reference>
<feature type="region of interest" description="Disordered" evidence="1">
    <location>
        <begin position="651"/>
        <end position="684"/>
    </location>
</feature>
<dbReference type="PANTHER" id="PTHR41317">
    <property type="entry name" value="PD-(D_E)XK NUCLEASE FAMILY TRANSPOSASE"/>
    <property type="match status" value="1"/>
</dbReference>
<dbReference type="Pfam" id="PF12784">
    <property type="entry name" value="PDDEXK_2"/>
    <property type="match status" value="1"/>
</dbReference>
<sequence length="933" mass="100633">MAGGGLQETGAGRLVDDDRERVVAAEGDAGGAEHEGRRVVGGVDELGVEAAELGDPPLDVHAFGIELFPLGFRIENAEVGLGVGAAAGRPLPAGVVLGPVAVGQPLHVVGLGAPVVAEEVFREEARGYHARPACQASSSFRQETDEILAEGALQQLGALPEERVRELAPEELVGELVPVGAERFVAGGGGDALGGVPDGSRRNRSEFQVCGEPRGAGEVHAIAGVPVAAEALGAEVVEALAGGPFAADLELVVPRKAERVQGRDRDLGHPEIGGDCRERFRGRQRRLQRGGGAKGAGERRVDGERRPGFRAERPRRAERLPFEELQAAAGGAQAVGDDRVPFAAEGLRPPVGADPIDLPPGGELGDHAGALPGDDDQPRPQMAEVLRERRKGVEEELDPVGELAGRLGGEEIGVEDEDGEQGAFVPARPRRLGERFASSRRLRCRKERDRSAFAGEAARFAAVRLPRRRYTALAAVACLSGTPLPEAAHLGWGDREVVEDRGAEMTAQTAFHEQGRYPSFRIVAINTGEALDVDLDGEGAPTPEAAVRVAHLFRSLTPPGEIPIDARLIALLGRIAQKTGKPIELVSAYRAPSYAGESNFHTRGEAADIRVDGLETEELRLLAKSLGARGLGDYPVAKMVHVDLREKRFQSNSGSVHPSEGRIRVPSAGPTVFHATNAPDRPTGGAMEILDPKLDVVFKMLLMRNEPLLRAMIEAVLTLPGPITSLQVLNPELPKEQMDDKSVVLDVRVELGSHGIVDIEMQTRMLPGTTSRFLYYWAREYANQLAAGDSYTTLHPVYSVLWLGDNLHEDTPFHSRYRVAEGTKGRLFSDNLQIHTLELKKVAQLPASNQDADVDWGRFLTATDEERRVLADRSPIMKTAVDALTNLSLDPEAQRIAWERDRNERAARHMMGSAIQAAREEWRQKRPQRSLGN</sequence>